<accession>A0A8J1MCJ5</accession>
<dbReference type="SMART" id="SM00028">
    <property type="entry name" value="TPR"/>
    <property type="match status" value="4"/>
</dbReference>
<comment type="subcellular location">
    <subcellularLocation>
        <location evidence="1">Mitochondrion</location>
    </subcellularLocation>
</comment>
<feature type="coiled-coil region" evidence="7">
    <location>
        <begin position="90"/>
        <end position="133"/>
    </location>
</feature>
<dbReference type="OrthoDB" id="5986190at2759"/>
<dbReference type="CTD" id="108709194"/>
<dbReference type="GO" id="GO:0005743">
    <property type="term" value="C:mitochondrial inner membrane"/>
    <property type="evidence" value="ECO:0000318"/>
    <property type="project" value="GO_Central"/>
</dbReference>
<evidence type="ECO:0000256" key="2">
    <source>
        <dbReference type="ARBA" id="ARBA00008219"/>
    </source>
</evidence>
<organism evidence="8 9">
    <name type="scientific">Xenopus laevis</name>
    <name type="common">African clawed frog</name>
    <dbReference type="NCBI Taxonomy" id="8355"/>
    <lineage>
        <taxon>Eukaryota</taxon>
        <taxon>Metazoa</taxon>
        <taxon>Chordata</taxon>
        <taxon>Craniata</taxon>
        <taxon>Vertebrata</taxon>
        <taxon>Euteleostomi</taxon>
        <taxon>Amphibia</taxon>
        <taxon>Batrachia</taxon>
        <taxon>Anura</taxon>
        <taxon>Pipoidea</taxon>
        <taxon>Pipidae</taxon>
        <taxon>Xenopodinae</taxon>
        <taxon>Xenopus</taxon>
        <taxon>Xenopus</taxon>
    </lineage>
</organism>
<dbReference type="InterPro" id="IPR019734">
    <property type="entry name" value="TPR_rpt"/>
</dbReference>
<keyword evidence="8" id="KW-1185">Reference proteome</keyword>
<dbReference type="GeneID" id="108709194"/>
<proteinExistence type="inferred from homology"/>
<dbReference type="SUPFAM" id="SSF48452">
    <property type="entry name" value="TPR-like"/>
    <property type="match status" value="2"/>
</dbReference>
<dbReference type="InterPro" id="IPR011990">
    <property type="entry name" value="TPR-like_helical_dom_sf"/>
</dbReference>
<sequence length="384" mass="42834">MLRNTGLCLYRRYLPCVARRYRSDCGQAAARRTSWVVAVSHRPKRMTVAAVCPLPSCLVTSARETVSGGRRNLSFLVGAAAFSLFSYFGKNESEEEVTEAEAEIILLLKKAKLSIMKGEMEEAEEVLHQALNLAHKSGSTRAIIYTYDLMANLALLTGKLDTSEKLFKETLMYMLNDGVQQNDNAFIEISLKLASIYATQNKKELAVAGYKFCILSLEEKLEKAAGLLEESLTAEEKCNTRLLLGLCLDSYGRYLLNNSSFSQAQDMYEKALKICREEQGTEHPQSIILMNDIAIALEALGNHEEAFAVVKQASELARKTEHPDLHVVLSNLAMILTYQGKEHFAEAERIFKEALEHSEKKGDSASAQYIQDGLAELDRRKKGS</sequence>
<dbReference type="PANTHER" id="PTHR13143">
    <property type="entry name" value="TETRATRICOPEPTIDE REPEAT PROTEIN 19"/>
    <property type="match status" value="1"/>
</dbReference>
<reference evidence="8" key="1">
    <citation type="submission" date="2024-06" db="UniProtKB">
        <authorList>
            <consortium name="RefSeq"/>
        </authorList>
    </citation>
    <scope>NUCLEOTIDE SEQUENCE [LARGE SCALE GENOMIC DNA]</scope>
    <source>
        <strain evidence="8">J_2021</strain>
    </source>
</reference>
<keyword evidence="6" id="KW-0496">Mitochondrion</keyword>
<keyword evidence="3" id="KW-0677">Repeat</keyword>
<dbReference type="RefSeq" id="XP_041439273.1">
    <property type="nucleotide sequence ID" value="XM_041583339.1"/>
</dbReference>
<reference evidence="9" key="2">
    <citation type="submission" date="2025-08" db="UniProtKB">
        <authorList>
            <consortium name="RefSeq"/>
        </authorList>
    </citation>
    <scope>IDENTIFICATION</scope>
    <source>
        <strain evidence="9">J_2021</strain>
        <tissue evidence="9">Erythrocytes</tissue>
    </source>
</reference>
<dbReference type="Proteomes" id="UP000186698">
    <property type="component" value="Chromosome 2S"/>
</dbReference>
<evidence type="ECO:0000256" key="7">
    <source>
        <dbReference type="SAM" id="Coils"/>
    </source>
</evidence>
<dbReference type="GO" id="GO:0034551">
    <property type="term" value="P:mitochondrial respiratory chain complex III assembly"/>
    <property type="evidence" value="ECO:0000318"/>
    <property type="project" value="GO_Central"/>
</dbReference>
<dbReference type="PANTHER" id="PTHR13143:SF6">
    <property type="entry name" value="TETRATRICOPEPTIDE REPEAT PROTEIN 19, MITOCHONDRIAL"/>
    <property type="match status" value="1"/>
</dbReference>
<evidence type="ECO:0000256" key="1">
    <source>
        <dbReference type="ARBA" id="ARBA00004173"/>
    </source>
</evidence>
<dbReference type="KEGG" id="xla:108709194"/>
<keyword evidence="4" id="KW-0802">TPR repeat</keyword>
<evidence type="ECO:0000256" key="4">
    <source>
        <dbReference type="ARBA" id="ARBA00022803"/>
    </source>
</evidence>
<dbReference type="Pfam" id="PF13424">
    <property type="entry name" value="TPR_12"/>
    <property type="match status" value="1"/>
</dbReference>
<evidence type="ECO:0000256" key="6">
    <source>
        <dbReference type="ARBA" id="ARBA00023128"/>
    </source>
</evidence>
<dbReference type="Gene3D" id="1.25.40.10">
    <property type="entry name" value="Tetratricopeptide repeat domain"/>
    <property type="match status" value="2"/>
</dbReference>
<protein>
    <submittedName>
        <fullName evidence="9">Tetratricopeptide repeat protein 19, mitochondrial isoform X1</fullName>
    </submittedName>
</protein>
<dbReference type="InterPro" id="IPR040395">
    <property type="entry name" value="TTC19"/>
</dbReference>
<evidence type="ECO:0000256" key="5">
    <source>
        <dbReference type="ARBA" id="ARBA00022946"/>
    </source>
</evidence>
<comment type="similarity">
    <text evidence="2">Belongs to the TTC19 family.</text>
</comment>
<keyword evidence="7" id="KW-0175">Coiled coil</keyword>
<dbReference type="AlphaFoldDB" id="A0A8J1MCJ5"/>
<evidence type="ECO:0000313" key="8">
    <source>
        <dbReference type="Proteomes" id="UP000186698"/>
    </source>
</evidence>
<dbReference type="FunFam" id="1.25.40.10:FF:001428">
    <property type="entry name" value="Tetratricopeptide repeat protein 19, mitochondrial"/>
    <property type="match status" value="1"/>
</dbReference>
<keyword evidence="5" id="KW-0809">Transit peptide</keyword>
<evidence type="ECO:0000256" key="3">
    <source>
        <dbReference type="ARBA" id="ARBA00022737"/>
    </source>
</evidence>
<gene>
    <name evidence="9" type="primary">ttc19.S</name>
</gene>
<evidence type="ECO:0000313" key="9">
    <source>
        <dbReference type="RefSeq" id="XP_041439273.1"/>
    </source>
</evidence>
<name>A0A8J1MCJ5_XENLA</name>